<feature type="transmembrane region" description="Helical" evidence="1">
    <location>
        <begin position="6"/>
        <end position="22"/>
    </location>
</feature>
<evidence type="ECO:0000256" key="1">
    <source>
        <dbReference type="SAM" id="Phobius"/>
    </source>
</evidence>
<dbReference type="OrthoDB" id="289051at2"/>
<reference evidence="2 3" key="1">
    <citation type="submission" date="2016-10" db="EMBL/GenBank/DDBJ databases">
        <authorList>
            <person name="de Groot N.N."/>
        </authorList>
    </citation>
    <scope>NUCLEOTIDE SEQUENCE [LARGE SCALE GENOMIC DNA]</scope>
    <source>
        <strain evidence="2 3">DSM 23553</strain>
    </source>
</reference>
<evidence type="ECO:0000313" key="2">
    <source>
        <dbReference type="EMBL" id="SEF09431.1"/>
    </source>
</evidence>
<protein>
    <recommendedName>
        <fullName evidence="4">Metal-dependent hydrolase</fullName>
    </recommendedName>
</protein>
<dbReference type="EMBL" id="FNUG01000009">
    <property type="protein sequence ID" value="SEF09431.1"/>
    <property type="molecule type" value="Genomic_DNA"/>
</dbReference>
<keyword evidence="3" id="KW-1185">Reference proteome</keyword>
<name>A0A1H5P8R4_9FLAO</name>
<feature type="transmembrane region" description="Helical" evidence="1">
    <location>
        <begin position="29"/>
        <end position="46"/>
    </location>
</feature>
<dbReference type="Proteomes" id="UP000199448">
    <property type="component" value="Unassembled WGS sequence"/>
</dbReference>
<keyword evidence="1" id="KW-1133">Transmembrane helix</keyword>
<evidence type="ECO:0008006" key="4">
    <source>
        <dbReference type="Google" id="ProtNLM"/>
    </source>
</evidence>
<keyword evidence="1" id="KW-0472">Membrane</keyword>
<sequence length="122" mass="14384">MQTLVHYSLHFLAIGLIAYLYDSKNWKRNWLILLATMAVDLDHLLADPIFHPGRCSIGFHYLHSFYVIPFYFVGAAFLKRSIWKLILIGLAFHMFTDFVDCLWMFGECGECEIPEFFSYFSR</sequence>
<proteinExistence type="predicted"/>
<evidence type="ECO:0000313" key="3">
    <source>
        <dbReference type="Proteomes" id="UP000199448"/>
    </source>
</evidence>
<dbReference type="RefSeq" id="WP_093114131.1">
    <property type="nucleotide sequence ID" value="NZ_FNGG01000009.1"/>
</dbReference>
<keyword evidence="1" id="KW-0812">Transmembrane</keyword>
<dbReference type="InterPro" id="IPR046125">
    <property type="entry name" value="DUF6122"/>
</dbReference>
<gene>
    <name evidence="2" type="ORF">SAMN04488034_10967</name>
</gene>
<organism evidence="2 3">
    <name type="scientific">Salinimicrobium catena</name>
    <dbReference type="NCBI Taxonomy" id="390640"/>
    <lineage>
        <taxon>Bacteria</taxon>
        <taxon>Pseudomonadati</taxon>
        <taxon>Bacteroidota</taxon>
        <taxon>Flavobacteriia</taxon>
        <taxon>Flavobacteriales</taxon>
        <taxon>Flavobacteriaceae</taxon>
        <taxon>Salinimicrobium</taxon>
    </lineage>
</organism>
<feature type="transmembrane region" description="Helical" evidence="1">
    <location>
        <begin position="85"/>
        <end position="105"/>
    </location>
</feature>
<dbReference type="AlphaFoldDB" id="A0A1H5P8R4"/>
<accession>A0A1H5P8R4</accession>
<feature type="transmembrane region" description="Helical" evidence="1">
    <location>
        <begin position="58"/>
        <end position="78"/>
    </location>
</feature>
<dbReference type="STRING" id="390640.SAMN04488034_10967"/>
<dbReference type="Pfam" id="PF19617">
    <property type="entry name" value="DUF6122"/>
    <property type="match status" value="1"/>
</dbReference>